<dbReference type="WBParaSite" id="jg18913">
    <property type="protein sequence ID" value="jg18913"/>
    <property type="gene ID" value="jg18913"/>
</dbReference>
<evidence type="ECO:0000313" key="2">
    <source>
        <dbReference type="WBParaSite" id="jg18913"/>
    </source>
</evidence>
<keyword evidence="1" id="KW-1185">Reference proteome</keyword>
<sequence length="272" mass="30949">MLPTARKNGYELATLKAFDDSVFYLFLFFPAFTASDIAEDEKTCSKILRRGEVESTLKGIDLVKKPRLVNTKESGDTFVLDSRLVGPENLKLHIDGGQYKFASNYWIFAYARDPNCKKQNSNLTMCFGQVNANNYEKGPEIEYIKKKCGKFHGFLSLTMELLLKLTKQIMGKRFPNGIALGVSRIFFFLAAWMNPNELRNDMDMQVHGGGPDCCPLNLTLSQVQEPYSADFSKCHFAWKTVKMCVTQQQEAQLCDYTYKVGYAPKITDKLKE</sequence>
<dbReference type="Proteomes" id="UP000887574">
    <property type="component" value="Unplaced"/>
</dbReference>
<evidence type="ECO:0000313" key="1">
    <source>
        <dbReference type="Proteomes" id="UP000887574"/>
    </source>
</evidence>
<organism evidence="1 2">
    <name type="scientific">Ditylenchus dipsaci</name>
    <dbReference type="NCBI Taxonomy" id="166011"/>
    <lineage>
        <taxon>Eukaryota</taxon>
        <taxon>Metazoa</taxon>
        <taxon>Ecdysozoa</taxon>
        <taxon>Nematoda</taxon>
        <taxon>Chromadorea</taxon>
        <taxon>Rhabditida</taxon>
        <taxon>Tylenchina</taxon>
        <taxon>Tylenchomorpha</taxon>
        <taxon>Sphaerularioidea</taxon>
        <taxon>Anguinidae</taxon>
        <taxon>Anguininae</taxon>
        <taxon>Ditylenchus</taxon>
    </lineage>
</organism>
<protein>
    <submittedName>
        <fullName evidence="2">Uncharacterized protein</fullName>
    </submittedName>
</protein>
<accession>A0A915DFI7</accession>
<dbReference type="AlphaFoldDB" id="A0A915DFI7"/>
<proteinExistence type="predicted"/>
<reference evidence="2" key="1">
    <citation type="submission" date="2022-11" db="UniProtKB">
        <authorList>
            <consortium name="WormBaseParasite"/>
        </authorList>
    </citation>
    <scope>IDENTIFICATION</scope>
</reference>
<name>A0A915DFI7_9BILA</name>